<protein>
    <submittedName>
        <fullName evidence="2">SnoaL-like domain protein</fullName>
    </submittedName>
</protein>
<accession>A0A0F0KMQ5</accession>
<feature type="domain" description="SnoaL-like" evidence="1">
    <location>
        <begin position="14"/>
        <end position="102"/>
    </location>
</feature>
<organism evidence="2 3">
    <name type="scientific">Microbacterium oxydans</name>
    <dbReference type="NCBI Taxonomy" id="82380"/>
    <lineage>
        <taxon>Bacteria</taxon>
        <taxon>Bacillati</taxon>
        <taxon>Actinomycetota</taxon>
        <taxon>Actinomycetes</taxon>
        <taxon>Micrococcales</taxon>
        <taxon>Microbacteriaceae</taxon>
        <taxon>Microbacterium</taxon>
    </lineage>
</organism>
<dbReference type="Proteomes" id="UP000033725">
    <property type="component" value="Unassembled WGS sequence"/>
</dbReference>
<dbReference type="Pfam" id="PF12680">
    <property type="entry name" value="SnoaL_2"/>
    <property type="match status" value="1"/>
</dbReference>
<name>A0A0F0KMQ5_9MICO</name>
<proteinExistence type="predicted"/>
<reference evidence="2 3" key="1">
    <citation type="submission" date="2015-02" db="EMBL/GenBank/DDBJ databases">
        <title>Draft genome sequences of ten Microbacterium spp. with emphasis on heavy metal contaminated environments.</title>
        <authorList>
            <person name="Corretto E."/>
        </authorList>
    </citation>
    <scope>NUCLEOTIDE SEQUENCE [LARGE SCALE GENOMIC DNA]</scope>
    <source>
        <strain evidence="2 3">BEL163</strain>
    </source>
</reference>
<evidence type="ECO:0000313" key="2">
    <source>
        <dbReference type="EMBL" id="KJL22163.1"/>
    </source>
</evidence>
<comment type="caution">
    <text evidence="2">The sequence shown here is derived from an EMBL/GenBank/DDBJ whole genome shotgun (WGS) entry which is preliminary data.</text>
</comment>
<dbReference type="Gene3D" id="3.10.450.50">
    <property type="match status" value="1"/>
</dbReference>
<evidence type="ECO:0000313" key="3">
    <source>
        <dbReference type="Proteomes" id="UP000033725"/>
    </source>
</evidence>
<evidence type="ECO:0000259" key="1">
    <source>
        <dbReference type="Pfam" id="PF12680"/>
    </source>
</evidence>
<dbReference type="InterPro" id="IPR032710">
    <property type="entry name" value="NTF2-like_dom_sf"/>
</dbReference>
<dbReference type="PATRIC" id="fig|82380.10.peg.2054"/>
<dbReference type="InterPro" id="IPR037401">
    <property type="entry name" value="SnoaL-like"/>
</dbReference>
<dbReference type="AlphaFoldDB" id="A0A0F0KMQ5"/>
<sequence length="126" mass="13064">MNERVMTLDTLHAAFAARFNAGDIEGLLALNAPGAVLVPAPGQPLSEPDAVRGGLEQFMALGGPIQMALRHVFVSGSIGLAIADWTLKGTAPDGSPVELAGSTSDVAVFDEEHGWRIVIDNPFGTA</sequence>
<dbReference type="EMBL" id="JYIV01000026">
    <property type="protein sequence ID" value="KJL22163.1"/>
    <property type="molecule type" value="Genomic_DNA"/>
</dbReference>
<gene>
    <name evidence="2" type="ORF">RN51_02043</name>
</gene>
<dbReference type="SUPFAM" id="SSF54427">
    <property type="entry name" value="NTF2-like"/>
    <property type="match status" value="1"/>
</dbReference>
<dbReference type="RefSeq" id="WP_045264041.1">
    <property type="nucleotide sequence ID" value="NZ_JYIV01000026.1"/>
</dbReference>
<dbReference type="OrthoDB" id="7375616at2"/>